<protein>
    <submittedName>
        <fullName evidence="1">Uncharacterized protein</fullName>
    </submittedName>
</protein>
<evidence type="ECO:0000313" key="1">
    <source>
        <dbReference type="EMBL" id="KRY05699.1"/>
    </source>
</evidence>
<feature type="non-terminal residue" evidence="1">
    <location>
        <position position="31"/>
    </location>
</feature>
<proteinExistence type="predicted"/>
<evidence type="ECO:0000313" key="2">
    <source>
        <dbReference type="Proteomes" id="UP000054783"/>
    </source>
</evidence>
<reference evidence="1 2" key="1">
    <citation type="submission" date="2015-01" db="EMBL/GenBank/DDBJ databases">
        <title>Evolution of Trichinella species and genotypes.</title>
        <authorList>
            <person name="Korhonen P.K."/>
            <person name="Edoardo P."/>
            <person name="Giuseppe L.R."/>
            <person name="Gasser R.B."/>
        </authorList>
    </citation>
    <scope>NUCLEOTIDE SEQUENCE [LARGE SCALE GENOMIC DNA]</scope>
    <source>
        <strain evidence="1">ISS2496</strain>
    </source>
</reference>
<organism evidence="1 2">
    <name type="scientific">Trichinella patagoniensis</name>
    <dbReference type="NCBI Taxonomy" id="990121"/>
    <lineage>
        <taxon>Eukaryota</taxon>
        <taxon>Metazoa</taxon>
        <taxon>Ecdysozoa</taxon>
        <taxon>Nematoda</taxon>
        <taxon>Enoplea</taxon>
        <taxon>Dorylaimia</taxon>
        <taxon>Trichinellida</taxon>
        <taxon>Trichinellidae</taxon>
        <taxon>Trichinella</taxon>
    </lineage>
</organism>
<keyword evidence="2" id="KW-1185">Reference proteome</keyword>
<gene>
    <name evidence="1" type="ORF">T12_3822</name>
</gene>
<sequence>MFIDSITIALQGETMAMHKVRIVPLSTKAVS</sequence>
<accession>A0A0V0Z097</accession>
<comment type="caution">
    <text evidence="1">The sequence shown here is derived from an EMBL/GenBank/DDBJ whole genome shotgun (WGS) entry which is preliminary data.</text>
</comment>
<dbReference type="EMBL" id="JYDQ01001161">
    <property type="protein sequence ID" value="KRY05699.1"/>
    <property type="molecule type" value="Genomic_DNA"/>
</dbReference>
<dbReference type="Proteomes" id="UP000054783">
    <property type="component" value="Unassembled WGS sequence"/>
</dbReference>
<name>A0A0V0Z097_9BILA</name>
<dbReference type="AlphaFoldDB" id="A0A0V0Z097"/>